<proteinExistence type="predicted"/>
<dbReference type="SUPFAM" id="SSF53098">
    <property type="entry name" value="Ribonuclease H-like"/>
    <property type="match status" value="1"/>
</dbReference>
<keyword evidence="2" id="KW-0808">Transferase</keyword>
<evidence type="ECO:0000259" key="1">
    <source>
        <dbReference type="PROSITE" id="PS50994"/>
    </source>
</evidence>
<name>A0A0P1AJB2_PLAHL</name>
<evidence type="ECO:0000313" key="3">
    <source>
        <dbReference type="Proteomes" id="UP000054928"/>
    </source>
</evidence>
<dbReference type="EMBL" id="CCYD01000524">
    <property type="protein sequence ID" value="CEG41034.1"/>
    <property type="molecule type" value="Genomic_DNA"/>
</dbReference>
<dbReference type="InterPro" id="IPR012337">
    <property type="entry name" value="RNaseH-like_sf"/>
</dbReference>
<organism evidence="2 3">
    <name type="scientific">Plasmopara halstedii</name>
    <name type="common">Downy mildew of sunflower</name>
    <dbReference type="NCBI Taxonomy" id="4781"/>
    <lineage>
        <taxon>Eukaryota</taxon>
        <taxon>Sar</taxon>
        <taxon>Stramenopiles</taxon>
        <taxon>Oomycota</taxon>
        <taxon>Peronosporomycetes</taxon>
        <taxon>Peronosporales</taxon>
        <taxon>Peronosporaceae</taxon>
        <taxon>Plasmopara</taxon>
    </lineage>
</organism>
<dbReference type="RefSeq" id="XP_024577403.1">
    <property type="nucleotide sequence ID" value="XM_024726758.1"/>
</dbReference>
<dbReference type="InterPro" id="IPR036397">
    <property type="entry name" value="RNaseH_sf"/>
</dbReference>
<evidence type="ECO:0000313" key="2">
    <source>
        <dbReference type="EMBL" id="CEG41034.1"/>
    </source>
</evidence>
<feature type="domain" description="Integrase catalytic" evidence="1">
    <location>
        <begin position="1"/>
        <end position="134"/>
    </location>
</feature>
<keyword evidence="2" id="KW-0548">Nucleotidyltransferase</keyword>
<accession>A0A0P1AJB2</accession>
<sequence length="321" mass="36783">MSARFSMVYPMRAKSEVLQHFISFRTYIEASSDTRVKILRSENGGACTSKDLQTYCEKTGVAQQLTVPYNPEQNGMSERLNRTLVEMARCMLKESGLGKQYWTEAVVTAADVRNTIPSAGRIKSLYEQLYKRRPQFERMRFFGCVAARTDNHGDQGQLVAYPAEPHGKSDVLMERSQDSAIVPWTPPLSILPVLTQLSSTPGCDGEDEFNIRSVRKRREVVRYQDEFQRPFQLDDDEATHAALFCLVAETADESVTTYKEILRSPNCSQWQQAMKAEINYLRSYRTWRLVQLPAGKKPIGYCWLFKVKRNADGTVNRYEAR</sequence>
<dbReference type="STRING" id="4781.A0A0P1AJB2"/>
<dbReference type="InterPro" id="IPR039537">
    <property type="entry name" value="Retrotran_Ty1/copia-like"/>
</dbReference>
<dbReference type="GO" id="GO:0015074">
    <property type="term" value="P:DNA integration"/>
    <property type="evidence" value="ECO:0007669"/>
    <property type="project" value="InterPro"/>
</dbReference>
<dbReference type="Gene3D" id="3.30.420.10">
    <property type="entry name" value="Ribonuclease H-like superfamily/Ribonuclease H"/>
    <property type="match status" value="1"/>
</dbReference>
<dbReference type="PANTHER" id="PTHR42648:SF28">
    <property type="entry name" value="TRANSPOSON-ENCODED PROTEIN WITH RIBONUCLEASE H-LIKE AND RETROVIRUS ZINC FINGER-LIKE DOMAINS"/>
    <property type="match status" value="1"/>
</dbReference>
<protein>
    <submittedName>
        <fullName evidence="2">FOG: Transposon-encoded proteins with TYA, reverse transcriptase, integrase domains in various combinations</fullName>
    </submittedName>
</protein>
<dbReference type="OrthoDB" id="94404at2759"/>
<dbReference type="InterPro" id="IPR001584">
    <property type="entry name" value="Integrase_cat-core"/>
</dbReference>
<keyword evidence="2" id="KW-0695">RNA-directed DNA polymerase</keyword>
<dbReference type="PROSITE" id="PS50994">
    <property type="entry name" value="INTEGRASE"/>
    <property type="match status" value="1"/>
</dbReference>
<keyword evidence="3" id="KW-1185">Reference proteome</keyword>
<dbReference type="AlphaFoldDB" id="A0A0P1AJB2"/>
<dbReference type="GeneID" id="36406258"/>
<dbReference type="PANTHER" id="PTHR42648">
    <property type="entry name" value="TRANSPOSASE, PUTATIVE-RELATED"/>
    <property type="match status" value="1"/>
</dbReference>
<dbReference type="GO" id="GO:0003964">
    <property type="term" value="F:RNA-directed DNA polymerase activity"/>
    <property type="evidence" value="ECO:0007669"/>
    <property type="project" value="UniProtKB-KW"/>
</dbReference>
<dbReference type="Proteomes" id="UP000054928">
    <property type="component" value="Unassembled WGS sequence"/>
</dbReference>
<dbReference type="GO" id="GO:0003676">
    <property type="term" value="F:nucleic acid binding"/>
    <property type="evidence" value="ECO:0007669"/>
    <property type="project" value="InterPro"/>
</dbReference>
<reference evidence="3" key="1">
    <citation type="submission" date="2014-09" db="EMBL/GenBank/DDBJ databases">
        <authorList>
            <person name="Sharma Rahul"/>
            <person name="Thines Marco"/>
        </authorList>
    </citation>
    <scope>NUCLEOTIDE SEQUENCE [LARGE SCALE GENOMIC DNA]</scope>
</reference>